<reference evidence="1 2" key="1">
    <citation type="submission" date="2018-07" db="EMBL/GenBank/DDBJ databases">
        <title>Diversity of Mesorhizobium strains in Brazil.</title>
        <authorList>
            <person name="Helene L.C.F."/>
            <person name="Dall'Agnol R."/>
            <person name="Delamuta J.R.M."/>
            <person name="Hungria M."/>
        </authorList>
    </citation>
    <scope>NUCLEOTIDE SEQUENCE [LARGE SCALE GENOMIC DNA]</scope>
    <source>
        <strain evidence="1 2">AC99b</strain>
    </source>
</reference>
<evidence type="ECO:0000313" key="2">
    <source>
        <dbReference type="Proteomes" id="UP000251558"/>
    </source>
</evidence>
<protein>
    <submittedName>
        <fullName evidence="1">Amino acid synthesis family protein</fullName>
    </submittedName>
</protein>
<accession>A0A330HLT8</accession>
<dbReference type="InterPro" id="IPR035936">
    <property type="entry name" value="BB2672"/>
</dbReference>
<dbReference type="Proteomes" id="UP000251558">
    <property type="component" value="Unassembled WGS sequence"/>
</dbReference>
<dbReference type="OrthoDB" id="9803312at2"/>
<keyword evidence="2" id="KW-1185">Reference proteome</keyword>
<organism evidence="1 2">
    <name type="scientific">Mesorhizobium hawassense</name>
    <dbReference type="NCBI Taxonomy" id="1209954"/>
    <lineage>
        <taxon>Bacteria</taxon>
        <taxon>Pseudomonadati</taxon>
        <taxon>Pseudomonadota</taxon>
        <taxon>Alphaproteobacteria</taxon>
        <taxon>Hyphomicrobiales</taxon>
        <taxon>Phyllobacteriaceae</taxon>
        <taxon>Mesorhizobium</taxon>
    </lineage>
</organism>
<dbReference type="Pfam" id="PF06684">
    <property type="entry name" value="AA_synth"/>
    <property type="match status" value="1"/>
</dbReference>
<dbReference type="EMBL" id="QMBP01000008">
    <property type="protein sequence ID" value="RAZ89385.1"/>
    <property type="molecule type" value="Genomic_DNA"/>
</dbReference>
<gene>
    <name evidence="1" type="ORF">DPM33_17525</name>
</gene>
<dbReference type="RefSeq" id="WP_112098703.1">
    <property type="nucleotide sequence ID" value="NZ_QMBP01000008.1"/>
</dbReference>
<sequence length="202" mass="21956">MTEMVQLNVRKYATFVEETLIEGGKAADRPIRSVVVAAVLRNPWADRGWVENLRPEILSLAPPLGRELTARLTALMSADQVEAYGKAAVVGVNGEIEHASGLIHTLRFGNMFREAVNGTTYLSFTNIRTAPGALISLPMIHKSETGKRSHFLTATFQMVDAPAPDEILVAIGASDGSRAHPRISDRFQDMEDMAKDAAAKPS</sequence>
<name>A0A330HLT8_9HYPH</name>
<proteinExistence type="predicted"/>
<dbReference type="SUPFAM" id="SSF160519">
    <property type="entry name" value="BB2672-like"/>
    <property type="match status" value="1"/>
</dbReference>
<comment type="caution">
    <text evidence="1">The sequence shown here is derived from an EMBL/GenBank/DDBJ whole genome shotgun (WGS) entry which is preliminary data.</text>
</comment>
<dbReference type="Gene3D" id="3.30.1330.110">
    <property type="entry name" value="BB2672"/>
    <property type="match status" value="1"/>
</dbReference>
<dbReference type="InterPro" id="IPR009569">
    <property type="entry name" value="AA_synth_put"/>
</dbReference>
<evidence type="ECO:0000313" key="1">
    <source>
        <dbReference type="EMBL" id="RAZ89385.1"/>
    </source>
</evidence>
<dbReference type="AlphaFoldDB" id="A0A330HLT8"/>